<dbReference type="GO" id="GO:0016020">
    <property type="term" value="C:membrane"/>
    <property type="evidence" value="ECO:0007669"/>
    <property type="project" value="UniProtKB-SubCell"/>
</dbReference>
<evidence type="ECO:0000256" key="8">
    <source>
        <dbReference type="ARBA" id="ARBA00023133"/>
    </source>
</evidence>
<dbReference type="InterPro" id="IPR023754">
    <property type="entry name" value="HemeA_Synthase_type2"/>
</dbReference>
<comment type="cofactor">
    <cofactor evidence="1">
        <name>heme b</name>
        <dbReference type="ChEBI" id="CHEBI:60344"/>
    </cofactor>
</comment>
<keyword evidence="4" id="KW-0479">Metal-binding</keyword>
<evidence type="ECO:0000256" key="5">
    <source>
        <dbReference type="ARBA" id="ARBA00022989"/>
    </source>
</evidence>
<feature type="transmembrane region" description="Helical" evidence="12">
    <location>
        <begin position="94"/>
        <end position="112"/>
    </location>
</feature>
<gene>
    <name evidence="13" type="ORF">EL17_22695</name>
</gene>
<keyword evidence="14" id="KW-1185">Reference proteome</keyword>
<keyword evidence="7" id="KW-0408">Iron</keyword>
<feature type="transmembrane region" description="Helical" evidence="12">
    <location>
        <begin position="188"/>
        <end position="209"/>
    </location>
</feature>
<dbReference type="PANTHER" id="PTHR23289:SF2">
    <property type="entry name" value="CYTOCHROME C OXIDASE ASSEMBLY PROTEIN COX15 HOMOLOG"/>
    <property type="match status" value="1"/>
</dbReference>
<dbReference type="InterPro" id="IPR003780">
    <property type="entry name" value="COX15/CtaA_fam"/>
</dbReference>
<comment type="caution">
    <text evidence="13">The sequence shown here is derived from an EMBL/GenBank/DDBJ whole genome shotgun (WGS) entry which is preliminary data.</text>
</comment>
<dbReference type="RefSeq" id="WP_051719689.1">
    <property type="nucleotide sequence ID" value="NZ_JMIH01000004.1"/>
</dbReference>
<evidence type="ECO:0000256" key="12">
    <source>
        <dbReference type="SAM" id="Phobius"/>
    </source>
</evidence>
<evidence type="ECO:0008006" key="15">
    <source>
        <dbReference type="Google" id="ProtNLM"/>
    </source>
</evidence>
<dbReference type="OrthoDB" id="9793156at2"/>
<dbReference type="GO" id="GO:0006784">
    <property type="term" value="P:heme A biosynthetic process"/>
    <property type="evidence" value="ECO:0007669"/>
    <property type="project" value="InterPro"/>
</dbReference>
<dbReference type="GO" id="GO:0120547">
    <property type="term" value="F:heme A synthase activity"/>
    <property type="evidence" value="ECO:0007669"/>
    <property type="project" value="UniProtKB-EC"/>
</dbReference>
<dbReference type="STRING" id="1048983.EL17_22695"/>
<evidence type="ECO:0000256" key="9">
    <source>
        <dbReference type="ARBA" id="ARBA00023136"/>
    </source>
</evidence>
<protein>
    <recommendedName>
        <fullName evidence="15">Heme A synthase</fullName>
    </recommendedName>
</protein>
<dbReference type="Pfam" id="PF02628">
    <property type="entry name" value="COX15-CtaA"/>
    <property type="match status" value="1"/>
</dbReference>
<reference evidence="13 14" key="1">
    <citation type="submission" date="2014-04" db="EMBL/GenBank/DDBJ databases">
        <title>Characterization and application of a salt tolerant electro-active bacterium.</title>
        <authorList>
            <person name="Yang L."/>
            <person name="Wei S."/>
            <person name="Tay Q.X.M."/>
        </authorList>
    </citation>
    <scope>NUCLEOTIDE SEQUENCE [LARGE SCALE GENOMIC DNA]</scope>
    <source>
        <strain evidence="13 14">LY1</strain>
    </source>
</reference>
<keyword evidence="6" id="KW-0560">Oxidoreductase</keyword>
<name>A0A074L7J3_9BACT</name>
<evidence type="ECO:0000313" key="13">
    <source>
        <dbReference type="EMBL" id="KEO75833.1"/>
    </source>
</evidence>
<organism evidence="13 14">
    <name type="scientific">Anditalea andensis</name>
    <dbReference type="NCBI Taxonomy" id="1048983"/>
    <lineage>
        <taxon>Bacteria</taxon>
        <taxon>Pseudomonadati</taxon>
        <taxon>Bacteroidota</taxon>
        <taxon>Cytophagia</taxon>
        <taxon>Cytophagales</taxon>
        <taxon>Cytophagaceae</taxon>
        <taxon>Anditalea</taxon>
    </lineage>
</organism>
<comment type="pathway">
    <text evidence="10">Porphyrin-containing compound metabolism; heme A biosynthesis; heme A from heme O: step 1/1.</text>
</comment>
<dbReference type="eggNOG" id="COG1612">
    <property type="taxonomic scope" value="Bacteria"/>
</dbReference>
<keyword evidence="5 12" id="KW-1133">Transmembrane helix</keyword>
<feature type="transmembrane region" description="Helical" evidence="12">
    <location>
        <begin position="124"/>
        <end position="142"/>
    </location>
</feature>
<dbReference type="AlphaFoldDB" id="A0A074L7J3"/>
<dbReference type="HAMAP" id="MF_01665">
    <property type="entry name" value="HemeA_synth_type2"/>
    <property type="match status" value="1"/>
</dbReference>
<evidence type="ECO:0000256" key="3">
    <source>
        <dbReference type="ARBA" id="ARBA00022692"/>
    </source>
</evidence>
<feature type="transmembrane region" description="Helical" evidence="12">
    <location>
        <begin position="314"/>
        <end position="333"/>
    </location>
</feature>
<feature type="transmembrane region" description="Helical" evidence="12">
    <location>
        <begin position="280"/>
        <end position="308"/>
    </location>
</feature>
<feature type="transmembrane region" description="Helical" evidence="12">
    <location>
        <begin position="12"/>
        <end position="32"/>
    </location>
</feature>
<dbReference type="PROSITE" id="PS51257">
    <property type="entry name" value="PROKAR_LIPOPROTEIN"/>
    <property type="match status" value="1"/>
</dbReference>
<evidence type="ECO:0000256" key="11">
    <source>
        <dbReference type="ARBA" id="ARBA00048044"/>
    </source>
</evidence>
<evidence type="ECO:0000256" key="6">
    <source>
        <dbReference type="ARBA" id="ARBA00023002"/>
    </source>
</evidence>
<dbReference type="EMBL" id="JMIH01000004">
    <property type="protein sequence ID" value="KEO75833.1"/>
    <property type="molecule type" value="Genomic_DNA"/>
</dbReference>
<sequence length="355" mass="40140">MKKQYQSAIYNWLMIGCLMVTCMVVVGGITRLTQSGLSMVKWEPIKGAIPPLTEEAWQEEFRAYQSSPEYEVYNTHFGLSEFKQIYFWEYFHRLLGRIVGLVFLFPCIYFWAKGAFTSRLKKQVVIIFLGGLFQGVLGWYMVMSGLVDLPYVSHYRLAAHLITALALIAYIFWVALEVRGTRVNQGKLLHQLSIGMLVLVGVQILYGAFVAGLKAGLLYNTFPKMGYQWIPEELGIAFQMNGWMAIIESHGVVQLIHRVLGVAVLVMVSIIWVKTRKSTASIFIAGNVLMALVIVQFLLGVFTLIYAVPITLGVIHQLGAVMVLFSIIYLLYITRPHNENSIKIEGRAKKKESLI</sequence>
<evidence type="ECO:0000256" key="7">
    <source>
        <dbReference type="ARBA" id="ARBA00023004"/>
    </source>
</evidence>
<dbReference type="PANTHER" id="PTHR23289">
    <property type="entry name" value="CYTOCHROME C OXIDASE ASSEMBLY PROTEIN COX15"/>
    <property type="match status" value="1"/>
</dbReference>
<feature type="transmembrane region" description="Helical" evidence="12">
    <location>
        <begin position="255"/>
        <end position="273"/>
    </location>
</feature>
<evidence type="ECO:0000256" key="1">
    <source>
        <dbReference type="ARBA" id="ARBA00001970"/>
    </source>
</evidence>
<evidence type="ECO:0000256" key="10">
    <source>
        <dbReference type="ARBA" id="ARBA00044501"/>
    </source>
</evidence>
<evidence type="ECO:0000256" key="2">
    <source>
        <dbReference type="ARBA" id="ARBA00004141"/>
    </source>
</evidence>
<feature type="transmembrane region" description="Helical" evidence="12">
    <location>
        <begin position="154"/>
        <end position="176"/>
    </location>
</feature>
<evidence type="ECO:0000313" key="14">
    <source>
        <dbReference type="Proteomes" id="UP000027821"/>
    </source>
</evidence>
<dbReference type="Proteomes" id="UP000027821">
    <property type="component" value="Unassembled WGS sequence"/>
</dbReference>
<dbReference type="GO" id="GO:0016653">
    <property type="term" value="F:oxidoreductase activity, acting on NAD(P)H, heme protein as acceptor"/>
    <property type="evidence" value="ECO:0007669"/>
    <property type="project" value="TreeGrafter"/>
</dbReference>
<keyword evidence="9 12" id="KW-0472">Membrane</keyword>
<evidence type="ECO:0000256" key="4">
    <source>
        <dbReference type="ARBA" id="ARBA00022723"/>
    </source>
</evidence>
<proteinExistence type="inferred from homology"/>
<comment type="catalytic activity">
    <reaction evidence="11">
        <text>Fe(II)-heme o + 2 A + H2O = Fe(II)-heme a + 2 AH2</text>
        <dbReference type="Rhea" id="RHEA:63388"/>
        <dbReference type="ChEBI" id="CHEBI:13193"/>
        <dbReference type="ChEBI" id="CHEBI:15377"/>
        <dbReference type="ChEBI" id="CHEBI:17499"/>
        <dbReference type="ChEBI" id="CHEBI:60530"/>
        <dbReference type="ChEBI" id="CHEBI:61715"/>
        <dbReference type="EC" id="1.17.99.9"/>
    </reaction>
    <physiologicalReaction direction="left-to-right" evidence="11">
        <dbReference type="Rhea" id="RHEA:63389"/>
    </physiologicalReaction>
</comment>
<accession>A0A074L7J3</accession>
<comment type="subcellular location">
    <subcellularLocation>
        <location evidence="2">Membrane</location>
        <topology evidence="2">Multi-pass membrane protein</topology>
    </subcellularLocation>
</comment>
<keyword evidence="8" id="KW-0350">Heme biosynthesis</keyword>
<dbReference type="GO" id="GO:0046872">
    <property type="term" value="F:metal ion binding"/>
    <property type="evidence" value="ECO:0007669"/>
    <property type="project" value="UniProtKB-KW"/>
</dbReference>
<keyword evidence="3 12" id="KW-0812">Transmembrane</keyword>